<dbReference type="Proteomes" id="UP001153069">
    <property type="component" value="Unassembled WGS sequence"/>
</dbReference>
<feature type="region of interest" description="Disordered" evidence="1">
    <location>
        <begin position="119"/>
        <end position="253"/>
    </location>
</feature>
<dbReference type="EMBL" id="CAICTM010000031">
    <property type="protein sequence ID" value="CAB9498060.1"/>
    <property type="molecule type" value="Genomic_DNA"/>
</dbReference>
<feature type="compositionally biased region" description="Polar residues" evidence="1">
    <location>
        <begin position="195"/>
        <end position="209"/>
    </location>
</feature>
<sequence length="293" mass="32995">MSCDENLEPCGWWVEASGEVHAFSVDRSVRSIKFAIECKLTVDPVYQNQGTLTMTRRKGNLQSGDFVKERAKAGRHEVILRHDREDGKKHQWIVEFTNLDGSKSEEMKGSRALTAIDQVEANNSGVTNDEDNEPPVVATANDDEQPTSAPPTTPWRRPQRKAALNHAVCPPTVQREPSPTRSSSPSSSGPDFDWSNYQPPANDESSNDGFPQPPDELSEEEQSTQDDSNNNEQPMPHPNPNPNELEEDVALGEEDHIMETEEEFKLQEQLYRREKAELIAEGWTVEKETEKDL</sequence>
<protein>
    <submittedName>
        <fullName evidence="2">Uncharacterized protein</fullName>
    </submittedName>
</protein>
<evidence type="ECO:0000256" key="1">
    <source>
        <dbReference type="SAM" id="MobiDB-lite"/>
    </source>
</evidence>
<comment type="caution">
    <text evidence="2">The sequence shown here is derived from an EMBL/GenBank/DDBJ whole genome shotgun (WGS) entry which is preliminary data.</text>
</comment>
<gene>
    <name evidence="2" type="ORF">SEMRO_31_G020030.1</name>
</gene>
<evidence type="ECO:0000313" key="3">
    <source>
        <dbReference type="Proteomes" id="UP001153069"/>
    </source>
</evidence>
<accession>A0A9N8DA70</accession>
<dbReference type="AlphaFoldDB" id="A0A9N8DA70"/>
<feature type="compositionally biased region" description="Low complexity" evidence="1">
    <location>
        <begin position="177"/>
        <end position="190"/>
    </location>
</feature>
<evidence type="ECO:0000313" key="2">
    <source>
        <dbReference type="EMBL" id="CAB9498060.1"/>
    </source>
</evidence>
<proteinExistence type="predicted"/>
<reference evidence="2" key="1">
    <citation type="submission" date="2020-06" db="EMBL/GenBank/DDBJ databases">
        <authorList>
            <consortium name="Plant Systems Biology data submission"/>
        </authorList>
    </citation>
    <scope>NUCLEOTIDE SEQUENCE</scope>
    <source>
        <strain evidence="2">D6</strain>
    </source>
</reference>
<keyword evidence="3" id="KW-1185">Reference proteome</keyword>
<organism evidence="2 3">
    <name type="scientific">Seminavis robusta</name>
    <dbReference type="NCBI Taxonomy" id="568900"/>
    <lineage>
        <taxon>Eukaryota</taxon>
        <taxon>Sar</taxon>
        <taxon>Stramenopiles</taxon>
        <taxon>Ochrophyta</taxon>
        <taxon>Bacillariophyta</taxon>
        <taxon>Bacillariophyceae</taxon>
        <taxon>Bacillariophycidae</taxon>
        <taxon>Naviculales</taxon>
        <taxon>Naviculaceae</taxon>
        <taxon>Seminavis</taxon>
    </lineage>
</organism>
<name>A0A9N8DA70_9STRA</name>